<keyword evidence="7 9" id="KW-0472">Membrane</keyword>
<feature type="transmembrane region" description="Helical" evidence="9">
    <location>
        <begin position="213"/>
        <end position="234"/>
    </location>
</feature>
<evidence type="ECO:0000256" key="8">
    <source>
        <dbReference type="SAM" id="MobiDB-lite"/>
    </source>
</evidence>
<dbReference type="GO" id="GO:0000030">
    <property type="term" value="F:mannosyltransferase activity"/>
    <property type="evidence" value="ECO:0007669"/>
    <property type="project" value="InterPro"/>
</dbReference>
<evidence type="ECO:0000256" key="6">
    <source>
        <dbReference type="ARBA" id="ARBA00022989"/>
    </source>
</evidence>
<evidence type="ECO:0000313" key="11">
    <source>
        <dbReference type="EMBL" id="SDH02738.1"/>
    </source>
</evidence>
<evidence type="ECO:0000259" key="10">
    <source>
        <dbReference type="Pfam" id="PF02366"/>
    </source>
</evidence>
<gene>
    <name evidence="11" type="ORF">SAMN05421505_110158</name>
</gene>
<dbReference type="Proteomes" id="UP000198923">
    <property type="component" value="Unassembled WGS sequence"/>
</dbReference>
<dbReference type="STRING" id="504805.SAMN05421505_110158"/>
<dbReference type="InterPro" id="IPR003342">
    <property type="entry name" value="ArnT-like_N"/>
</dbReference>
<protein>
    <submittedName>
        <fullName evidence="11">Dolichyl-phosphate-mannose-protein mannosyltransferase</fullName>
    </submittedName>
</protein>
<evidence type="ECO:0000256" key="1">
    <source>
        <dbReference type="ARBA" id="ARBA00004651"/>
    </source>
</evidence>
<dbReference type="RefSeq" id="WP_245691047.1">
    <property type="nucleotide sequence ID" value="NZ_FNCN01000010.1"/>
</dbReference>
<reference evidence="11 12" key="1">
    <citation type="submission" date="2016-10" db="EMBL/GenBank/DDBJ databases">
        <authorList>
            <person name="de Groot N.N."/>
        </authorList>
    </citation>
    <scope>NUCLEOTIDE SEQUENCE [LARGE SCALE GENOMIC DNA]</scope>
    <source>
        <strain evidence="11 12">CPCC 201354</strain>
    </source>
</reference>
<evidence type="ECO:0000256" key="2">
    <source>
        <dbReference type="ARBA" id="ARBA00022475"/>
    </source>
</evidence>
<dbReference type="PANTHER" id="PTHR33908">
    <property type="entry name" value="MANNOSYLTRANSFERASE YKCB-RELATED"/>
    <property type="match status" value="1"/>
</dbReference>
<accession>A0A1G7Z1X6</accession>
<feature type="transmembrane region" description="Helical" evidence="9">
    <location>
        <begin position="421"/>
        <end position="438"/>
    </location>
</feature>
<dbReference type="Pfam" id="PF02366">
    <property type="entry name" value="PMT"/>
    <property type="match status" value="1"/>
</dbReference>
<feature type="transmembrane region" description="Helical" evidence="9">
    <location>
        <begin position="181"/>
        <end position="206"/>
    </location>
</feature>
<organism evidence="11 12">
    <name type="scientific">Sinosporangium album</name>
    <dbReference type="NCBI Taxonomy" id="504805"/>
    <lineage>
        <taxon>Bacteria</taxon>
        <taxon>Bacillati</taxon>
        <taxon>Actinomycetota</taxon>
        <taxon>Actinomycetes</taxon>
        <taxon>Streptosporangiales</taxon>
        <taxon>Streptosporangiaceae</taxon>
        <taxon>Sinosporangium</taxon>
    </lineage>
</organism>
<feature type="transmembrane region" description="Helical" evidence="9">
    <location>
        <begin position="395"/>
        <end position="414"/>
    </location>
</feature>
<feature type="transmembrane region" description="Helical" evidence="9">
    <location>
        <begin position="148"/>
        <end position="169"/>
    </location>
</feature>
<dbReference type="AlphaFoldDB" id="A0A1G7Z1X6"/>
<feature type="region of interest" description="Disordered" evidence="8">
    <location>
        <begin position="469"/>
        <end position="508"/>
    </location>
</feature>
<feature type="domain" description="ArnT-like N-terminal" evidence="10">
    <location>
        <begin position="94"/>
        <end position="206"/>
    </location>
</feature>
<keyword evidence="6 9" id="KW-1133">Transmembrane helix</keyword>
<dbReference type="GO" id="GO:0005886">
    <property type="term" value="C:plasma membrane"/>
    <property type="evidence" value="ECO:0007669"/>
    <property type="project" value="UniProtKB-SubCell"/>
</dbReference>
<evidence type="ECO:0000313" key="12">
    <source>
        <dbReference type="Proteomes" id="UP000198923"/>
    </source>
</evidence>
<dbReference type="EMBL" id="FNCN01000010">
    <property type="protein sequence ID" value="SDH02738.1"/>
    <property type="molecule type" value="Genomic_DNA"/>
</dbReference>
<dbReference type="GO" id="GO:0016763">
    <property type="term" value="F:pentosyltransferase activity"/>
    <property type="evidence" value="ECO:0007669"/>
    <property type="project" value="TreeGrafter"/>
</dbReference>
<evidence type="ECO:0000256" key="9">
    <source>
        <dbReference type="SAM" id="Phobius"/>
    </source>
</evidence>
<proteinExistence type="predicted"/>
<feature type="transmembrane region" description="Helical" evidence="9">
    <location>
        <begin position="444"/>
        <end position="463"/>
    </location>
</feature>
<feature type="transmembrane region" description="Helical" evidence="9">
    <location>
        <begin position="97"/>
        <end position="117"/>
    </location>
</feature>
<sequence>MNAQTRTQDAVHASAPGSRRYGKARALFRAHRLFAMVLAVAAGLRVLVMLAYPTAQVYWYDSFTYMDTAVHLRPSSEFHPAGYAMFLALFRPFHSVVLVAAVQHLMGLGIGLMMYAVLRRHSLPAWGAALATLPVLLNPAFMRLEHAILSDIGLIFLVVAALTVIMWRADVSVRAASLAGLLLACAGLTRTVAVPLLGLFVLYLVVRRAGLRVVLALTVAGALPLSAYGAWYAAHHGRFALSGSDGVALWARTMTFADCAVIKPPPEEAKLCPNGTKVDAASEYVWAEGASLNLLPGGRFAHNDLARAFALRAIRSQPLDYLGEVARDTSIVFAWPPVAHPKRVSPPALAFPRGPWTLPANPLIDKVKREYDSDIAPMHSAEPYIGILSAYRYPALLYGPLLALLLLIGAAGSAVRRRPALLPWTAAVFLLVAPVAALDFDHRYAMPVFPFACVAAALGVAALSKTLNKERDKERDKKRDKALNRTFDKKPKKALDKTLGKAVKGTRE</sequence>
<keyword evidence="4 11" id="KW-0808">Transferase</keyword>
<keyword evidence="3 11" id="KW-0328">Glycosyltransferase</keyword>
<dbReference type="InterPro" id="IPR050297">
    <property type="entry name" value="LipidA_mod_glycosyltrf_83"/>
</dbReference>
<feature type="transmembrane region" description="Helical" evidence="9">
    <location>
        <begin position="33"/>
        <end position="52"/>
    </location>
</feature>
<evidence type="ECO:0000256" key="7">
    <source>
        <dbReference type="ARBA" id="ARBA00023136"/>
    </source>
</evidence>
<keyword evidence="5 9" id="KW-0812">Transmembrane</keyword>
<dbReference type="GO" id="GO:0009103">
    <property type="term" value="P:lipopolysaccharide biosynthetic process"/>
    <property type="evidence" value="ECO:0007669"/>
    <property type="project" value="UniProtKB-ARBA"/>
</dbReference>
<evidence type="ECO:0000256" key="5">
    <source>
        <dbReference type="ARBA" id="ARBA00022692"/>
    </source>
</evidence>
<name>A0A1G7Z1X6_9ACTN</name>
<keyword evidence="2" id="KW-1003">Cell membrane</keyword>
<keyword evidence="12" id="KW-1185">Reference proteome</keyword>
<comment type="subcellular location">
    <subcellularLocation>
        <location evidence="1">Cell membrane</location>
        <topology evidence="1">Multi-pass membrane protein</topology>
    </subcellularLocation>
</comment>
<dbReference type="PANTHER" id="PTHR33908:SF11">
    <property type="entry name" value="MEMBRANE PROTEIN"/>
    <property type="match status" value="1"/>
</dbReference>
<dbReference type="GO" id="GO:0006493">
    <property type="term" value="P:protein O-linked glycosylation"/>
    <property type="evidence" value="ECO:0007669"/>
    <property type="project" value="InterPro"/>
</dbReference>
<evidence type="ECO:0000256" key="4">
    <source>
        <dbReference type="ARBA" id="ARBA00022679"/>
    </source>
</evidence>
<evidence type="ECO:0000256" key="3">
    <source>
        <dbReference type="ARBA" id="ARBA00022676"/>
    </source>
</evidence>